<dbReference type="InterPro" id="IPR001789">
    <property type="entry name" value="Sig_transdc_resp-reg_receiver"/>
</dbReference>
<organism evidence="15 16">
    <name type="scientific">Wansuia hejianensis</name>
    <dbReference type="NCBI Taxonomy" id="2763667"/>
    <lineage>
        <taxon>Bacteria</taxon>
        <taxon>Bacillati</taxon>
        <taxon>Bacillota</taxon>
        <taxon>Clostridia</taxon>
        <taxon>Lachnospirales</taxon>
        <taxon>Lachnospiraceae</taxon>
        <taxon>Wansuia</taxon>
    </lineage>
</organism>
<dbReference type="InterPro" id="IPR035965">
    <property type="entry name" value="PAS-like_dom_sf"/>
</dbReference>
<dbReference type="Gene3D" id="3.40.50.2300">
    <property type="match status" value="1"/>
</dbReference>
<dbReference type="SMART" id="SM00091">
    <property type="entry name" value="PAS"/>
    <property type="match status" value="4"/>
</dbReference>
<dbReference type="PANTHER" id="PTHR43047">
    <property type="entry name" value="TWO-COMPONENT HISTIDINE PROTEIN KINASE"/>
    <property type="match status" value="1"/>
</dbReference>
<dbReference type="Pfam" id="PF00512">
    <property type="entry name" value="HisKA"/>
    <property type="match status" value="1"/>
</dbReference>
<dbReference type="Pfam" id="PF08447">
    <property type="entry name" value="PAS_3"/>
    <property type="match status" value="3"/>
</dbReference>
<feature type="domain" description="Histidine kinase" evidence="11">
    <location>
        <begin position="921"/>
        <end position="1143"/>
    </location>
</feature>
<dbReference type="GO" id="GO:0000155">
    <property type="term" value="F:phosphorelay sensor kinase activity"/>
    <property type="evidence" value="ECO:0007669"/>
    <property type="project" value="InterPro"/>
</dbReference>
<comment type="subcellular location">
    <subcellularLocation>
        <location evidence="2">Membrane</location>
    </subcellularLocation>
</comment>
<dbReference type="InterPro" id="IPR004358">
    <property type="entry name" value="Sig_transdc_His_kin-like_C"/>
</dbReference>
<dbReference type="InterPro" id="IPR036890">
    <property type="entry name" value="HATPase_C_sf"/>
</dbReference>
<evidence type="ECO:0000256" key="10">
    <source>
        <dbReference type="PROSITE-ProRule" id="PRU00169"/>
    </source>
</evidence>
<evidence type="ECO:0000259" key="11">
    <source>
        <dbReference type="PROSITE" id="PS50109"/>
    </source>
</evidence>
<dbReference type="Proteomes" id="UP000515860">
    <property type="component" value="Chromosome"/>
</dbReference>
<feature type="domain" description="PAC" evidence="14">
    <location>
        <begin position="454"/>
        <end position="505"/>
    </location>
</feature>
<dbReference type="SUPFAM" id="SSF55874">
    <property type="entry name" value="ATPase domain of HSP90 chaperone/DNA topoisomerase II/histidine kinase"/>
    <property type="match status" value="1"/>
</dbReference>
<evidence type="ECO:0000313" key="16">
    <source>
        <dbReference type="Proteomes" id="UP000515860"/>
    </source>
</evidence>
<dbReference type="PRINTS" id="PR00344">
    <property type="entry name" value="BCTRLSENSOR"/>
</dbReference>
<keyword evidence="5 10" id="KW-0597">Phosphoprotein</keyword>
<sequence length="1303" mass="146393">MVTEELQETLSNVPCGVCVYRVDRMGISPVYHNPAFYEIVGYSEEHIREVERETRYLGVHADDIVILQEKVEKAIHENGSLRYTYRLWNDREMAYRWIRLEGKVKPQGDGSKLLYGVYSDVSEQLRLDRELKEANDRIQNIINTMPGGVASYRVEGGKFIPTYYSDGVMKLSGHTREEFMELTRGDALNVICEPDRQRVTVAAGAALASGEVLDVSYRMKHKDGSIIWIHLNGRRVGPLTEPAEFYAVFTGISSETRLYQSIANESADGIYVIDKENYDLLYINESRELFSGGKSCLGQKCYTALHGKDHPCEFCTLHSHKSDGEEHEMAIAGAGRFYSTRFRETDWNGVPAYIKYIRDITESVKTRKEKERLEEYFETVVRNLPDGIAVIRYEEDGSMTPEYISDGFAALTGMSPEDAWKLYGSDAVRGAHPDDLGYIKEQLSALMAGGIDHHEMSYRLKKGVDGYVWVRVSFSVIQNQMGEKRLYAVYRDITAEKEEREQVRRRYNELIIQHYRAPGPNALIIGHCNITRNRIIEIIDYTNSDPLNTFGSVREEFFMGIAGMIVEPGERREFLDTYLGAPALAAFRRNETEKVMECFIRLPGEELGRYVRFKMNMVVSPDNEDVTGILTVTDITEQIVAGRILHQLSVTGYDFVVDVDLTRDHYSILSCNENACCIPPREGCHTKWMDGMLKSRIVPRDREQYKNCLDPELMVSRLRKSGPYTFAFSMSDDNGDIRTKNMTVSAVDLRLGRVCLLRTDITESVREQQGLLNMIAYTFDLACFIDVGTKKMTMYTRQTVLENLPPYQITDYQEAIGRFISQYGTGTADNPAGRLRLPAILDRLEEFPGGYEFILPYRAEQEVRYKQVNVLWGDQNHRTVCLVRADVTDMLAAERRSQTELENALELAKKADRAKSSFLSTMSHDIRTPMNAIMGMTALASAHPDDQERVKDCLKKITVSSRHLLSLINDVLDMSKIDGSKIKLNRMNISLLELQEQISAMLIPPASASGLQFVTRMGNITHTCFYGDSLRINQILINLLSNAVKFTPEGGKVEFLVEEIQAEKEGYVRYRFTVRDTGIGIAEDSLPSIFEPFVRSDNAEQIEGTGLGLSIAKGLVDLMDGKISVQSSIGQGTVFLVELECEAADETEKPESSSGDSGTDSEEQDILAGRRILVAEDNAINAEIICGLLDMFGAESVVVKDGKQAVEEFSGTAPGTYDAVLMDIQMPQMNGYEATKAIRSLGRADAGEIPVIAMTANAFAEDVQSAIEAGMTAHVAKPIDVGILKTTLYQTIKCGVYHSDSRE</sequence>
<dbReference type="CDD" id="cd16922">
    <property type="entry name" value="HATPase_EvgS-ArcB-TorS-like"/>
    <property type="match status" value="1"/>
</dbReference>
<dbReference type="CDD" id="cd17546">
    <property type="entry name" value="REC_hyHK_CKI1_RcsC-like"/>
    <property type="match status" value="1"/>
</dbReference>
<evidence type="ECO:0000259" key="12">
    <source>
        <dbReference type="PROSITE" id="PS50110"/>
    </source>
</evidence>
<dbReference type="SMART" id="SM00448">
    <property type="entry name" value="REC"/>
    <property type="match status" value="1"/>
</dbReference>
<dbReference type="SUPFAM" id="SSF52172">
    <property type="entry name" value="CheY-like"/>
    <property type="match status" value="1"/>
</dbReference>
<dbReference type="Pfam" id="PF02518">
    <property type="entry name" value="HATPase_c"/>
    <property type="match status" value="1"/>
</dbReference>
<evidence type="ECO:0000313" key="15">
    <source>
        <dbReference type="EMBL" id="QNM07741.1"/>
    </source>
</evidence>
<dbReference type="InterPro" id="IPR005467">
    <property type="entry name" value="His_kinase_dom"/>
</dbReference>
<dbReference type="NCBIfam" id="TIGR00229">
    <property type="entry name" value="sensory_box"/>
    <property type="match status" value="1"/>
</dbReference>
<dbReference type="CDD" id="cd00082">
    <property type="entry name" value="HisKA"/>
    <property type="match status" value="1"/>
</dbReference>
<evidence type="ECO:0000259" key="13">
    <source>
        <dbReference type="PROSITE" id="PS50112"/>
    </source>
</evidence>
<keyword evidence="7" id="KW-0418">Kinase</keyword>
<dbReference type="InterPro" id="IPR003661">
    <property type="entry name" value="HisK_dim/P_dom"/>
</dbReference>
<dbReference type="KEGG" id="whj:H9Q79_12545"/>
<dbReference type="RefSeq" id="WP_249328424.1">
    <property type="nucleotide sequence ID" value="NZ_CP060635.1"/>
</dbReference>
<comment type="catalytic activity">
    <reaction evidence="1">
        <text>ATP + protein L-histidine = ADP + protein N-phospho-L-histidine.</text>
        <dbReference type="EC" id="2.7.13.3"/>
    </reaction>
</comment>
<dbReference type="Gene3D" id="1.10.287.130">
    <property type="match status" value="1"/>
</dbReference>
<dbReference type="Gene3D" id="3.30.565.10">
    <property type="entry name" value="Histidine kinase-like ATPase, C-terminal domain"/>
    <property type="match status" value="1"/>
</dbReference>
<dbReference type="InterPro" id="IPR000700">
    <property type="entry name" value="PAS-assoc_C"/>
</dbReference>
<keyword evidence="16" id="KW-1185">Reference proteome</keyword>
<dbReference type="SMART" id="SM00086">
    <property type="entry name" value="PAC"/>
    <property type="match status" value="2"/>
</dbReference>
<dbReference type="PROSITE" id="PS50112">
    <property type="entry name" value="PAS"/>
    <property type="match status" value="2"/>
</dbReference>
<dbReference type="InterPro" id="IPR011006">
    <property type="entry name" value="CheY-like_superfamily"/>
</dbReference>
<dbReference type="InterPro" id="IPR036097">
    <property type="entry name" value="HisK_dim/P_sf"/>
</dbReference>
<comment type="function">
    <text evidence="9">May play the central regulatory role in sporulation. It may be an element of the effector pathway responsible for the activation of sporulation genes in response to nutritional stress. Spo0A may act in concert with spo0H (a sigma factor) to control the expression of some genes that are critical to the sporulation process.</text>
</comment>
<protein>
    <recommendedName>
        <fullName evidence="4">Stage 0 sporulation protein A homolog</fullName>
        <ecNumber evidence="3">2.7.13.3</ecNumber>
    </recommendedName>
</protein>
<dbReference type="FunFam" id="3.30.565.10:FF:000006">
    <property type="entry name" value="Sensor histidine kinase WalK"/>
    <property type="match status" value="1"/>
</dbReference>
<dbReference type="EC" id="2.7.13.3" evidence="3"/>
<evidence type="ECO:0000256" key="5">
    <source>
        <dbReference type="ARBA" id="ARBA00022553"/>
    </source>
</evidence>
<dbReference type="Gene3D" id="3.30.450.20">
    <property type="entry name" value="PAS domain"/>
    <property type="match status" value="4"/>
</dbReference>
<dbReference type="Pfam" id="PF00072">
    <property type="entry name" value="Response_reg"/>
    <property type="match status" value="1"/>
</dbReference>
<dbReference type="PROSITE" id="PS50109">
    <property type="entry name" value="HIS_KIN"/>
    <property type="match status" value="1"/>
</dbReference>
<evidence type="ECO:0000256" key="8">
    <source>
        <dbReference type="ARBA" id="ARBA00023012"/>
    </source>
</evidence>
<proteinExistence type="predicted"/>
<dbReference type="SMART" id="SM00388">
    <property type="entry name" value="HisKA"/>
    <property type="match status" value="1"/>
</dbReference>
<evidence type="ECO:0000256" key="3">
    <source>
        <dbReference type="ARBA" id="ARBA00012438"/>
    </source>
</evidence>
<dbReference type="SMART" id="SM00387">
    <property type="entry name" value="HATPase_c"/>
    <property type="match status" value="1"/>
</dbReference>
<reference evidence="15 16" key="1">
    <citation type="submission" date="2020-08" db="EMBL/GenBank/DDBJ databases">
        <authorList>
            <person name="Liu C."/>
            <person name="Sun Q."/>
        </authorList>
    </citation>
    <scope>NUCLEOTIDE SEQUENCE [LARGE SCALE GENOMIC DNA]</scope>
    <source>
        <strain evidence="15 16">NSJ-29</strain>
    </source>
</reference>
<dbReference type="PROSITE" id="PS50113">
    <property type="entry name" value="PAC"/>
    <property type="match status" value="1"/>
</dbReference>
<dbReference type="SUPFAM" id="SSF55785">
    <property type="entry name" value="PYP-like sensor domain (PAS domain)"/>
    <property type="match status" value="4"/>
</dbReference>
<evidence type="ECO:0000256" key="4">
    <source>
        <dbReference type="ARBA" id="ARBA00018672"/>
    </source>
</evidence>
<evidence type="ECO:0000256" key="7">
    <source>
        <dbReference type="ARBA" id="ARBA00022777"/>
    </source>
</evidence>
<dbReference type="InterPro" id="IPR001610">
    <property type="entry name" value="PAC"/>
</dbReference>
<keyword evidence="8" id="KW-0902">Two-component regulatory system</keyword>
<evidence type="ECO:0000256" key="1">
    <source>
        <dbReference type="ARBA" id="ARBA00000085"/>
    </source>
</evidence>
<dbReference type="GO" id="GO:0016020">
    <property type="term" value="C:membrane"/>
    <property type="evidence" value="ECO:0007669"/>
    <property type="project" value="UniProtKB-SubCell"/>
</dbReference>
<evidence type="ECO:0000256" key="9">
    <source>
        <dbReference type="ARBA" id="ARBA00024867"/>
    </source>
</evidence>
<evidence type="ECO:0000259" key="14">
    <source>
        <dbReference type="PROSITE" id="PS50113"/>
    </source>
</evidence>
<accession>A0A7G9GAA9</accession>
<dbReference type="PROSITE" id="PS50110">
    <property type="entry name" value="RESPONSE_REGULATORY"/>
    <property type="match status" value="1"/>
</dbReference>
<dbReference type="PANTHER" id="PTHR43047:SF64">
    <property type="entry name" value="HISTIDINE KINASE CONTAINING CHEY-HOMOLOGOUS RECEIVER DOMAIN AND PAS DOMAIN-RELATED"/>
    <property type="match status" value="1"/>
</dbReference>
<feature type="domain" description="PAS" evidence="13">
    <location>
        <begin position="373"/>
        <end position="450"/>
    </location>
</feature>
<name>A0A7G9GAA9_9FIRM</name>
<feature type="domain" description="PAS" evidence="13">
    <location>
        <begin position="19"/>
        <end position="78"/>
    </location>
</feature>
<evidence type="ECO:0000256" key="2">
    <source>
        <dbReference type="ARBA" id="ARBA00004370"/>
    </source>
</evidence>
<gene>
    <name evidence="15" type="ORF">H9Q79_12545</name>
</gene>
<dbReference type="InterPro" id="IPR013655">
    <property type="entry name" value="PAS_fold_3"/>
</dbReference>
<dbReference type="InterPro" id="IPR003594">
    <property type="entry name" value="HATPase_dom"/>
</dbReference>
<keyword evidence="6" id="KW-0808">Transferase</keyword>
<dbReference type="EMBL" id="CP060635">
    <property type="protein sequence ID" value="QNM07741.1"/>
    <property type="molecule type" value="Genomic_DNA"/>
</dbReference>
<dbReference type="InterPro" id="IPR000014">
    <property type="entry name" value="PAS"/>
</dbReference>
<feature type="domain" description="Response regulatory" evidence="12">
    <location>
        <begin position="1171"/>
        <end position="1292"/>
    </location>
</feature>
<feature type="modified residue" description="4-aspartylphosphate" evidence="10">
    <location>
        <position position="1223"/>
    </location>
</feature>
<dbReference type="CDD" id="cd00130">
    <property type="entry name" value="PAS"/>
    <property type="match status" value="2"/>
</dbReference>
<evidence type="ECO:0000256" key="6">
    <source>
        <dbReference type="ARBA" id="ARBA00022679"/>
    </source>
</evidence>
<dbReference type="SUPFAM" id="SSF47384">
    <property type="entry name" value="Homodimeric domain of signal transducing histidine kinase"/>
    <property type="match status" value="1"/>
</dbReference>